<keyword evidence="2" id="KW-0472">Membrane</keyword>
<dbReference type="RefSeq" id="WP_006894308.1">
    <property type="nucleotide sequence ID" value="NZ_BAAARB010000020.1"/>
</dbReference>
<feature type="region of interest" description="Disordered" evidence="1">
    <location>
        <begin position="146"/>
        <end position="168"/>
    </location>
</feature>
<evidence type="ECO:0008006" key="5">
    <source>
        <dbReference type="Google" id="ProtNLM"/>
    </source>
</evidence>
<gene>
    <name evidence="3" type="ORF">GCM10009855_31210</name>
</gene>
<dbReference type="Proteomes" id="UP001501170">
    <property type="component" value="Unassembled WGS sequence"/>
</dbReference>
<feature type="transmembrane region" description="Helical" evidence="2">
    <location>
        <begin position="21"/>
        <end position="49"/>
    </location>
</feature>
<feature type="compositionally biased region" description="Low complexity" evidence="1">
    <location>
        <begin position="151"/>
        <end position="161"/>
    </location>
</feature>
<name>A0ABN3HW46_9ACTN</name>
<sequence>MIDIPSRRRPERPDPKDRPALVVWALRLWMISGALLIALGVLGVIADAIKLGFDFGVLAIDVLVMLLGLAYFLLGAKTYRGAVQWRSSLSALTCVVVAMLLPLTIGFQSGGLALVLASAVVGLFGSVLAYRPQADRWFKCRLGDCPEPDSPESAPSAPDSPGDGRPGE</sequence>
<accession>A0ABN3HW46</accession>
<feature type="transmembrane region" description="Helical" evidence="2">
    <location>
        <begin position="55"/>
        <end position="76"/>
    </location>
</feature>
<protein>
    <recommendedName>
        <fullName evidence="5">Integral membrane protein</fullName>
    </recommendedName>
</protein>
<reference evidence="4" key="1">
    <citation type="journal article" date="2019" name="Int. J. Syst. Evol. Microbiol.">
        <title>The Global Catalogue of Microorganisms (GCM) 10K type strain sequencing project: providing services to taxonomists for standard genome sequencing and annotation.</title>
        <authorList>
            <consortium name="The Broad Institute Genomics Platform"/>
            <consortium name="The Broad Institute Genome Sequencing Center for Infectious Disease"/>
            <person name="Wu L."/>
            <person name="Ma J."/>
        </authorList>
    </citation>
    <scope>NUCLEOTIDE SEQUENCE [LARGE SCALE GENOMIC DNA]</scope>
    <source>
        <strain evidence="4">JCM 16227</strain>
    </source>
</reference>
<evidence type="ECO:0000313" key="4">
    <source>
        <dbReference type="Proteomes" id="UP001501170"/>
    </source>
</evidence>
<organism evidence="3 4">
    <name type="scientific">Gordonia cholesterolivorans</name>
    <dbReference type="NCBI Taxonomy" id="559625"/>
    <lineage>
        <taxon>Bacteria</taxon>
        <taxon>Bacillati</taxon>
        <taxon>Actinomycetota</taxon>
        <taxon>Actinomycetes</taxon>
        <taxon>Mycobacteriales</taxon>
        <taxon>Gordoniaceae</taxon>
        <taxon>Gordonia</taxon>
    </lineage>
</organism>
<keyword evidence="2" id="KW-1133">Transmembrane helix</keyword>
<dbReference type="EMBL" id="BAAARB010000020">
    <property type="protein sequence ID" value="GAA2388809.1"/>
    <property type="molecule type" value="Genomic_DNA"/>
</dbReference>
<comment type="caution">
    <text evidence="3">The sequence shown here is derived from an EMBL/GenBank/DDBJ whole genome shotgun (WGS) entry which is preliminary data.</text>
</comment>
<keyword evidence="2" id="KW-0812">Transmembrane</keyword>
<feature type="transmembrane region" description="Helical" evidence="2">
    <location>
        <begin position="111"/>
        <end position="130"/>
    </location>
</feature>
<proteinExistence type="predicted"/>
<feature type="transmembrane region" description="Helical" evidence="2">
    <location>
        <begin position="88"/>
        <end position="105"/>
    </location>
</feature>
<evidence type="ECO:0000256" key="1">
    <source>
        <dbReference type="SAM" id="MobiDB-lite"/>
    </source>
</evidence>
<keyword evidence="4" id="KW-1185">Reference proteome</keyword>
<evidence type="ECO:0000256" key="2">
    <source>
        <dbReference type="SAM" id="Phobius"/>
    </source>
</evidence>
<evidence type="ECO:0000313" key="3">
    <source>
        <dbReference type="EMBL" id="GAA2388809.1"/>
    </source>
</evidence>